<dbReference type="PANTHER" id="PTHR31517:SF84">
    <property type="entry name" value="PEROXIDASE"/>
    <property type="match status" value="1"/>
</dbReference>
<evidence type="ECO:0000256" key="13">
    <source>
        <dbReference type="ARBA" id="ARBA00023180"/>
    </source>
</evidence>
<comment type="function">
    <text evidence="20">Removal of H(2)O(2), oxidation of toxic reductants, biosynthesis and degradation of lignin, suberization, auxin catabolism, response to environmental stresses such as wounding, pathogen attack and oxidative stress.</text>
</comment>
<dbReference type="PANTHER" id="PTHR31517">
    <property type="match status" value="1"/>
</dbReference>
<dbReference type="GO" id="GO:0006979">
    <property type="term" value="P:response to oxidative stress"/>
    <property type="evidence" value="ECO:0007669"/>
    <property type="project" value="UniProtKB-UniRule"/>
</dbReference>
<evidence type="ECO:0000256" key="7">
    <source>
        <dbReference type="ARBA" id="ARBA00022617"/>
    </source>
</evidence>
<feature type="binding site" description="axial binding residue" evidence="17">
    <location>
        <position position="194"/>
    </location>
    <ligand>
        <name>heme b</name>
        <dbReference type="ChEBI" id="CHEBI:60344"/>
    </ligand>
    <ligandPart>
        <name>Fe</name>
        <dbReference type="ChEBI" id="CHEBI:18248"/>
    </ligandPart>
</feature>
<feature type="disulfide bond" evidence="19">
    <location>
        <begin position="122"/>
        <end position="320"/>
    </location>
</feature>
<dbReference type="InterPro" id="IPR033905">
    <property type="entry name" value="Secretory_peroxidase"/>
</dbReference>
<evidence type="ECO:0000256" key="3">
    <source>
        <dbReference type="ARBA" id="ARBA00006873"/>
    </source>
</evidence>
<keyword evidence="10 20" id="KW-0560">Oxidoreductase</keyword>
<evidence type="ECO:0000256" key="2">
    <source>
        <dbReference type="ARBA" id="ARBA00004613"/>
    </source>
</evidence>
<evidence type="ECO:0000256" key="15">
    <source>
        <dbReference type="PIRSR" id="PIRSR600823-1"/>
    </source>
</evidence>
<comment type="similarity">
    <text evidence="20">Belongs to the peroxidase family. Classical plant (class III) peroxidase subfamily.</text>
</comment>
<feature type="binding site" evidence="17">
    <location>
        <position position="76"/>
    </location>
    <ligand>
        <name>Ca(2+)</name>
        <dbReference type="ChEBI" id="CHEBI:29108"/>
        <label>1</label>
    </ligand>
</feature>
<dbReference type="GO" id="GO:0020037">
    <property type="term" value="F:heme binding"/>
    <property type="evidence" value="ECO:0007669"/>
    <property type="project" value="UniProtKB-UniRule"/>
</dbReference>
<proteinExistence type="inferred from homology"/>
<feature type="domain" description="Plant heme peroxidase family profile" evidence="21">
    <location>
        <begin position="29"/>
        <end position="324"/>
    </location>
</feature>
<dbReference type="InterPro" id="IPR010255">
    <property type="entry name" value="Haem_peroxidase_sf"/>
</dbReference>
<name>A0A3L6G8K9_MAIZE</name>
<comment type="subcellular location">
    <subcellularLocation>
        <location evidence="2 20">Secreted</location>
    </subcellularLocation>
</comment>
<comment type="similarity">
    <text evidence="3">Belongs to the peroxidase family. Ascorbate peroxidase subfamily.</text>
</comment>
<feature type="site" description="Transition state stabilizer" evidence="18">
    <location>
        <position position="66"/>
    </location>
</feature>
<keyword evidence="5 20" id="KW-0964">Secreted</keyword>
<dbReference type="GO" id="GO:0042744">
    <property type="term" value="P:hydrogen peroxide catabolic process"/>
    <property type="evidence" value="ECO:0007669"/>
    <property type="project" value="UniProtKB-KW"/>
</dbReference>
<comment type="caution">
    <text evidence="22">The sequence shown here is derived from an EMBL/GenBank/DDBJ whole genome shotgun (WGS) entry which is preliminary data.</text>
</comment>
<evidence type="ECO:0000256" key="1">
    <source>
        <dbReference type="ARBA" id="ARBA00000189"/>
    </source>
</evidence>
<dbReference type="InterPro" id="IPR000823">
    <property type="entry name" value="Peroxidase_pln"/>
</dbReference>
<feature type="binding site" evidence="17">
    <location>
        <position position="93"/>
    </location>
    <ligand>
        <name>Ca(2+)</name>
        <dbReference type="ChEBI" id="CHEBI:29108"/>
        <label>1</label>
    </ligand>
</feature>
<dbReference type="EMBL" id="NCVQ01000002">
    <property type="protein sequence ID" value="PWZ44696.1"/>
    <property type="molecule type" value="Genomic_DNA"/>
</dbReference>
<evidence type="ECO:0000256" key="20">
    <source>
        <dbReference type="RuleBase" id="RU362060"/>
    </source>
</evidence>
<feature type="disulfide bond" evidence="19">
    <location>
        <begin position="39"/>
        <end position="116"/>
    </location>
</feature>
<dbReference type="InterPro" id="IPR019794">
    <property type="entry name" value="Peroxidases_AS"/>
</dbReference>
<dbReference type="GO" id="GO:0046872">
    <property type="term" value="F:metal ion binding"/>
    <property type="evidence" value="ECO:0007669"/>
    <property type="project" value="UniProtKB-UniRule"/>
</dbReference>
<dbReference type="GO" id="GO:0005576">
    <property type="term" value="C:extracellular region"/>
    <property type="evidence" value="ECO:0007669"/>
    <property type="project" value="UniProtKB-SubCell"/>
</dbReference>
<evidence type="ECO:0000256" key="8">
    <source>
        <dbReference type="ARBA" id="ARBA00022723"/>
    </source>
</evidence>
<evidence type="ECO:0000256" key="19">
    <source>
        <dbReference type="PIRSR" id="PIRSR600823-5"/>
    </source>
</evidence>
<keyword evidence="9 17" id="KW-0106">Calcium</keyword>
<evidence type="ECO:0000256" key="17">
    <source>
        <dbReference type="PIRSR" id="PIRSR600823-3"/>
    </source>
</evidence>
<accession>A0A3L6G8K9</accession>
<feature type="disulfide bond" evidence="19">
    <location>
        <begin position="201"/>
        <end position="228"/>
    </location>
</feature>
<feature type="binding site" evidence="16">
    <location>
        <position position="164"/>
    </location>
    <ligand>
        <name>substrate</name>
    </ligand>
</feature>
<protein>
    <recommendedName>
        <fullName evidence="4 20">Peroxidase</fullName>
        <ecNumber evidence="4 20">1.11.1.7</ecNumber>
    </recommendedName>
</protein>
<dbReference type="GO" id="GO:0140825">
    <property type="term" value="F:lactoperoxidase activity"/>
    <property type="evidence" value="ECO:0007669"/>
    <property type="project" value="UniProtKB-EC"/>
</dbReference>
<dbReference type="PROSITE" id="PS00435">
    <property type="entry name" value="PEROXIDASE_1"/>
    <property type="match status" value="1"/>
</dbReference>
<dbReference type="SUPFAM" id="SSF48113">
    <property type="entry name" value="Heme-dependent peroxidases"/>
    <property type="match status" value="1"/>
</dbReference>
<evidence type="ECO:0000259" key="21">
    <source>
        <dbReference type="PROSITE" id="PS50873"/>
    </source>
</evidence>
<organism evidence="22">
    <name type="scientific">Zea mays</name>
    <name type="common">Maize</name>
    <dbReference type="NCBI Taxonomy" id="4577"/>
    <lineage>
        <taxon>Eukaryota</taxon>
        <taxon>Viridiplantae</taxon>
        <taxon>Streptophyta</taxon>
        <taxon>Embryophyta</taxon>
        <taxon>Tracheophyta</taxon>
        <taxon>Spermatophyta</taxon>
        <taxon>Magnoliopsida</taxon>
        <taxon>Liliopsida</taxon>
        <taxon>Poales</taxon>
        <taxon>Poaceae</taxon>
        <taxon>PACMAD clade</taxon>
        <taxon>Panicoideae</taxon>
        <taxon>Andropogonodae</taxon>
        <taxon>Andropogoneae</taxon>
        <taxon>Tripsacinae</taxon>
        <taxon>Zea</taxon>
    </lineage>
</organism>
<comment type="cofactor">
    <cofactor evidence="17 20">
        <name>Ca(2+)</name>
        <dbReference type="ChEBI" id="CHEBI:29108"/>
    </cofactor>
    <text evidence="17 20">Binds 2 calcium ions per subunit.</text>
</comment>
<keyword evidence="11 17" id="KW-0408">Iron</keyword>
<evidence type="ECO:0000256" key="6">
    <source>
        <dbReference type="ARBA" id="ARBA00022559"/>
    </source>
</evidence>
<dbReference type="ExpressionAtlas" id="A0A3L6G8K9">
    <property type="expression patterns" value="baseline and differential"/>
</dbReference>
<dbReference type="Proteomes" id="UP000251960">
    <property type="component" value="Chromosome 10"/>
</dbReference>
<sequence>MEATSSAALVTMVVVIAAAAISTASGTALLQYNFYGSSCPKAEEAVRNATQKIISDDPTMGAAFVRLFFHDCFVRGCDASILLDQSNSNPQPEKLAIPLRGYAQVNTIKAAVEAVCPGVVSCADILAYAARDSAAASGGFAFAMPGGRRDGPVSNLNDIPGNLPAPNMQVQDLIASFGSKGLSAADLVALSGAHSFGQTHCSFVTPRLYPAVDATMNATFAAALKAVCPPPSQGGGGTLLNNNRVTDPNKLSNQYYTNLATGQVMFTSDQTLTSSNTTNKMVQDNAADPIAWMARFAGAMLKMGGIQVLTGTQGEIRRVCGATNGGN</sequence>
<keyword evidence="8 17" id="KW-0479">Metal-binding</keyword>
<dbReference type="InterPro" id="IPR019793">
    <property type="entry name" value="Peroxidases_heam-ligand_BS"/>
</dbReference>
<evidence type="ECO:0000256" key="16">
    <source>
        <dbReference type="PIRSR" id="PIRSR600823-2"/>
    </source>
</evidence>
<dbReference type="FunFam" id="1.10.420.10:FF:000006">
    <property type="entry name" value="Peroxidase"/>
    <property type="match status" value="1"/>
</dbReference>
<keyword evidence="7 20" id="KW-0349">Heme</keyword>
<evidence type="ECO:0000256" key="10">
    <source>
        <dbReference type="ARBA" id="ARBA00023002"/>
    </source>
</evidence>
<dbReference type="InterPro" id="IPR002016">
    <property type="entry name" value="Haem_peroxidase"/>
</dbReference>
<feature type="disulfide bond" evidence="19">
    <location>
        <begin position="72"/>
        <end position="77"/>
    </location>
</feature>
<dbReference type="AlphaFoldDB" id="A0A3L6G8K9"/>
<keyword evidence="13" id="KW-0325">Glycoprotein</keyword>
<reference evidence="22" key="1">
    <citation type="journal article" date="2018" name="Nat. Genet.">
        <title>Extensive intraspecific gene order and gene structural variations between Mo17 and other maize genomes.</title>
        <authorList>
            <person name="Sun S."/>
            <person name="Zhou Y."/>
            <person name="Chen J."/>
            <person name="Shi J."/>
            <person name="Zhao H."/>
            <person name="Zhao H."/>
            <person name="Song W."/>
            <person name="Zhang M."/>
            <person name="Cui Y."/>
            <person name="Dong X."/>
            <person name="Liu H."/>
            <person name="Ma X."/>
            <person name="Jiao Y."/>
            <person name="Wang B."/>
            <person name="Wei X."/>
            <person name="Stein J.C."/>
            <person name="Glaubitz J.C."/>
            <person name="Lu F."/>
            <person name="Yu G."/>
            <person name="Liang C."/>
            <person name="Fengler K."/>
            <person name="Li B."/>
            <person name="Rafalski A."/>
            <person name="Schnable P.S."/>
            <person name="Ware D.H."/>
            <person name="Buckler E.S."/>
            <person name="Lai J."/>
        </authorList>
    </citation>
    <scope>NUCLEOTIDE SEQUENCE [LARGE SCALE GENOMIC DNA]</scope>
    <source>
        <tissue evidence="22">Seedling</tissue>
    </source>
</reference>
<dbReference type="CDD" id="cd00693">
    <property type="entry name" value="secretory_peroxidase"/>
    <property type="match status" value="1"/>
</dbReference>
<dbReference type="PROSITE" id="PS50873">
    <property type="entry name" value="PEROXIDASE_4"/>
    <property type="match status" value="1"/>
</dbReference>
<evidence type="ECO:0000256" key="12">
    <source>
        <dbReference type="ARBA" id="ARBA00023157"/>
    </source>
</evidence>
<comment type="cofactor">
    <cofactor evidence="17 20">
        <name>heme b</name>
        <dbReference type="ChEBI" id="CHEBI:60344"/>
    </cofactor>
    <text evidence="17 20">Binds 1 heme b (iron(II)-protoporphyrin IX) group per subunit.</text>
</comment>
<feature type="binding site" evidence="17">
    <location>
        <position position="78"/>
    </location>
    <ligand>
        <name>Ca(2+)</name>
        <dbReference type="ChEBI" id="CHEBI:29108"/>
        <label>1</label>
    </ligand>
</feature>
<dbReference type="Gene3D" id="1.10.420.10">
    <property type="entry name" value="Peroxidase, domain 2"/>
    <property type="match status" value="1"/>
</dbReference>
<evidence type="ECO:0000256" key="5">
    <source>
        <dbReference type="ARBA" id="ARBA00022525"/>
    </source>
</evidence>
<keyword evidence="20" id="KW-0732">Signal</keyword>
<feature type="signal peptide" evidence="20">
    <location>
        <begin position="1"/>
        <end position="26"/>
    </location>
</feature>
<keyword evidence="12 19" id="KW-1015">Disulfide bond</keyword>
<evidence type="ECO:0000313" key="22">
    <source>
        <dbReference type="EMBL" id="PWZ44696.1"/>
    </source>
</evidence>
<feature type="binding site" evidence="17">
    <location>
        <position position="71"/>
    </location>
    <ligand>
        <name>Ca(2+)</name>
        <dbReference type="ChEBI" id="CHEBI:29108"/>
        <label>1</label>
    </ligand>
</feature>
<feature type="active site" description="Proton acceptor" evidence="15">
    <location>
        <position position="70"/>
    </location>
</feature>
<dbReference type="PRINTS" id="PR00461">
    <property type="entry name" value="PLPEROXIDASE"/>
</dbReference>
<feature type="binding site" evidence="17">
    <location>
        <position position="74"/>
    </location>
    <ligand>
        <name>Ca(2+)</name>
        <dbReference type="ChEBI" id="CHEBI:29108"/>
        <label>1</label>
    </ligand>
</feature>
<dbReference type="EC" id="1.11.1.7" evidence="4 20"/>
<dbReference type="PRINTS" id="PR00458">
    <property type="entry name" value="PEROXIDASE"/>
</dbReference>
<evidence type="ECO:0000256" key="4">
    <source>
        <dbReference type="ARBA" id="ARBA00012313"/>
    </source>
</evidence>
<evidence type="ECO:0000256" key="11">
    <source>
        <dbReference type="ARBA" id="ARBA00023004"/>
    </source>
</evidence>
<feature type="chain" id="PRO_5017847253" description="Peroxidase" evidence="20">
    <location>
        <begin position="27"/>
        <end position="327"/>
    </location>
</feature>
<comment type="catalytic activity">
    <reaction evidence="1 20">
        <text>2 a phenolic donor + H2O2 = 2 a phenolic radical donor + 2 H2O</text>
        <dbReference type="Rhea" id="RHEA:56136"/>
        <dbReference type="ChEBI" id="CHEBI:15377"/>
        <dbReference type="ChEBI" id="CHEBI:16240"/>
        <dbReference type="ChEBI" id="CHEBI:139520"/>
        <dbReference type="ChEBI" id="CHEBI:139521"/>
        <dbReference type="EC" id="1.11.1.7"/>
    </reaction>
</comment>
<dbReference type="Gene3D" id="1.10.520.10">
    <property type="match status" value="1"/>
</dbReference>
<keyword evidence="14 20" id="KW-0376">Hydrogen peroxide</keyword>
<dbReference type="Pfam" id="PF00141">
    <property type="entry name" value="peroxidase"/>
    <property type="match status" value="1"/>
</dbReference>
<evidence type="ECO:0000256" key="9">
    <source>
        <dbReference type="ARBA" id="ARBA00022837"/>
    </source>
</evidence>
<keyword evidence="6 20" id="KW-0575">Peroxidase</keyword>
<dbReference type="PROSITE" id="PS00436">
    <property type="entry name" value="PEROXIDASE_2"/>
    <property type="match status" value="1"/>
</dbReference>
<feature type="binding site" evidence="17">
    <location>
        <position position="80"/>
    </location>
    <ligand>
        <name>Ca(2+)</name>
        <dbReference type="ChEBI" id="CHEBI:29108"/>
        <label>1</label>
    </ligand>
</feature>
<gene>
    <name evidence="22" type="primary">PER2_15</name>
    <name evidence="22" type="ORF">Zm00014a_037994</name>
</gene>
<evidence type="ECO:0000256" key="14">
    <source>
        <dbReference type="ARBA" id="ARBA00023324"/>
    </source>
</evidence>
<evidence type="ECO:0000256" key="18">
    <source>
        <dbReference type="PIRSR" id="PIRSR600823-4"/>
    </source>
</evidence>